<organism evidence="2 3">
    <name type="scientific">Pyrrhoderma noxium</name>
    <dbReference type="NCBI Taxonomy" id="2282107"/>
    <lineage>
        <taxon>Eukaryota</taxon>
        <taxon>Fungi</taxon>
        <taxon>Dikarya</taxon>
        <taxon>Basidiomycota</taxon>
        <taxon>Agaricomycotina</taxon>
        <taxon>Agaricomycetes</taxon>
        <taxon>Hymenochaetales</taxon>
        <taxon>Hymenochaetaceae</taxon>
        <taxon>Pyrrhoderma</taxon>
    </lineage>
</organism>
<feature type="region of interest" description="Disordered" evidence="1">
    <location>
        <begin position="39"/>
        <end position="77"/>
    </location>
</feature>
<feature type="compositionally biased region" description="Low complexity" evidence="1">
    <location>
        <begin position="508"/>
        <end position="519"/>
    </location>
</feature>
<feature type="compositionally biased region" description="Polar residues" evidence="1">
    <location>
        <begin position="54"/>
        <end position="64"/>
    </location>
</feature>
<reference evidence="2 3" key="1">
    <citation type="journal article" date="2017" name="Mol. Ecol.">
        <title>Comparative and population genomic landscape of Phellinus noxius: A hypervariable fungus causing root rot in trees.</title>
        <authorList>
            <person name="Chung C.L."/>
            <person name="Lee T.J."/>
            <person name="Akiba M."/>
            <person name="Lee H.H."/>
            <person name="Kuo T.H."/>
            <person name="Liu D."/>
            <person name="Ke H.M."/>
            <person name="Yokoi T."/>
            <person name="Roa M.B."/>
            <person name="Lu M.J."/>
            <person name="Chang Y.Y."/>
            <person name="Ann P.J."/>
            <person name="Tsai J.N."/>
            <person name="Chen C.Y."/>
            <person name="Tzean S.S."/>
            <person name="Ota Y."/>
            <person name="Hattori T."/>
            <person name="Sahashi N."/>
            <person name="Liou R.F."/>
            <person name="Kikuchi T."/>
            <person name="Tsai I.J."/>
        </authorList>
    </citation>
    <scope>NUCLEOTIDE SEQUENCE [LARGE SCALE GENOMIC DNA]</scope>
    <source>
        <strain evidence="2 3">FFPRI411160</strain>
    </source>
</reference>
<proteinExistence type="predicted"/>
<feature type="region of interest" description="Disordered" evidence="1">
    <location>
        <begin position="490"/>
        <end position="521"/>
    </location>
</feature>
<dbReference type="EMBL" id="NBII01000001">
    <property type="protein sequence ID" value="PAV23269.1"/>
    <property type="molecule type" value="Genomic_DNA"/>
</dbReference>
<dbReference type="Proteomes" id="UP000217199">
    <property type="component" value="Unassembled WGS sequence"/>
</dbReference>
<dbReference type="OrthoDB" id="2524554at2759"/>
<dbReference type="InParanoid" id="A0A286UUK0"/>
<accession>A0A286UUK0</accession>
<sequence>MHRFILSAPKSRARSLTQAISSRDGLRLPLCRRQFSQQSITQSIRRVNDPNGGTAKSNDANQGTPLPDLEELGAPPQNFARPTLSSIDFWFRFFKFSAAGLVIVSGGTALIFEGAHQYVEHFSLSPERDASGELACWGWDIEAERWTGGTRGGTDPALGFKGAHSLRSAWIAQHWGTGTSVLSPASVERASGQTPIIEASLEVAHDFLGLTLALALERQREGKNLRPETISELLTRHAAVLERIGSKGSLYDARIEYERIWDMGVQEQDAARLALKLGDVSARLGDTEEAREWWSRSLELISGSGVEQASQSRHAATKLSLPSQLPEDPHAQRVLAAILSSLSAHYAQKGLLEDSKAVQEAGIKLLSGNAPGEHSESQKISAPQALHSLYLAHRSSLLALHRAEVNHALQTTDTYETLSELANAATASERIVSQIASDFSRSDPKFEVDKKFINSKTLEGPSTSLLRDARRTAMHAWTLSGVLHEKSASALAPASSSSTKRPMWRKLSSSTSSSSAPSAENQQQLAKEYRYALDCYERALLWAGVNAKSLSNGTGENSGPVDGVLAAEWQALWSGYNRTREAILKQATTATSENIEKK</sequence>
<evidence type="ECO:0000256" key="1">
    <source>
        <dbReference type="SAM" id="MobiDB-lite"/>
    </source>
</evidence>
<gene>
    <name evidence="2" type="ORF">PNOK_0033700</name>
</gene>
<comment type="caution">
    <text evidence="2">The sequence shown here is derived from an EMBL/GenBank/DDBJ whole genome shotgun (WGS) entry which is preliminary data.</text>
</comment>
<keyword evidence="3" id="KW-1185">Reference proteome</keyword>
<evidence type="ECO:0000313" key="2">
    <source>
        <dbReference type="EMBL" id="PAV23269.1"/>
    </source>
</evidence>
<dbReference type="AlphaFoldDB" id="A0A286UUK0"/>
<name>A0A286UUK0_9AGAM</name>
<evidence type="ECO:0000313" key="3">
    <source>
        <dbReference type="Proteomes" id="UP000217199"/>
    </source>
</evidence>
<protein>
    <submittedName>
        <fullName evidence="2">Serine arginine repetitive matrix 2</fullName>
    </submittedName>
</protein>